<dbReference type="GO" id="GO:0007166">
    <property type="term" value="P:cell surface receptor signaling pathway"/>
    <property type="evidence" value="ECO:0007669"/>
    <property type="project" value="InterPro"/>
</dbReference>
<dbReference type="PANTHER" id="PTHR27005">
    <property type="entry name" value="WALL-ASSOCIATED RECEPTOR KINASE-LIKE 21"/>
    <property type="match status" value="1"/>
</dbReference>
<dbReference type="InterPro" id="IPR011009">
    <property type="entry name" value="Kinase-like_dom_sf"/>
</dbReference>
<dbReference type="InterPro" id="IPR001245">
    <property type="entry name" value="Ser-Thr/Tyr_kinase_cat_dom"/>
</dbReference>
<gene>
    <name evidence="4" type="ORF">FNV43_RR06343</name>
</gene>
<dbReference type="InterPro" id="IPR045274">
    <property type="entry name" value="WAK-like"/>
</dbReference>
<evidence type="ECO:0000313" key="4">
    <source>
        <dbReference type="EMBL" id="KAF3450263.1"/>
    </source>
</evidence>
<dbReference type="Proteomes" id="UP000796880">
    <property type="component" value="Unassembled WGS sequence"/>
</dbReference>
<dbReference type="PANTHER" id="PTHR27005:SF283">
    <property type="entry name" value="OS02G0633066 PROTEIN"/>
    <property type="match status" value="1"/>
</dbReference>
<dbReference type="SUPFAM" id="SSF56112">
    <property type="entry name" value="Protein kinase-like (PK-like)"/>
    <property type="match status" value="1"/>
</dbReference>
<dbReference type="EMBL" id="VOIH02000003">
    <property type="protein sequence ID" value="KAF3450263.1"/>
    <property type="molecule type" value="Genomic_DNA"/>
</dbReference>
<sequence length="330" mass="36534">MDNIIISCDQSLSGCLGHQCGGDDPKAPSFPYPLRMAARVSLATLPEVTISDSIIMYLSGRLCSGDLMLEASLRIGLLILLTEELVRPTNNYHEKSILGERRFGKVYKGILPEEVVVIKETKLVHEAYVEKFIKRVIQLSQINHKNLVKLLGCCLETKVPLLVYEFVNDGSTLVQHFHHEGPKSSLSKESSLKIATDIAHALAYMHSGTSTPMVHGNVNLLNILLDDNNVAKLDCEVPYFNNVLLTANETLPINGGPDNKRSIEVLCISSLEKDDQLRQDVDEGTDNEENMEAVKDVINLAKMCLSEEGNNRPTMKEVAMKLEALKNVHG</sequence>
<dbReference type="InterPro" id="IPR000719">
    <property type="entry name" value="Prot_kinase_dom"/>
</dbReference>
<dbReference type="GO" id="GO:0005524">
    <property type="term" value="F:ATP binding"/>
    <property type="evidence" value="ECO:0007669"/>
    <property type="project" value="UniProtKB-KW"/>
</dbReference>
<comment type="caution">
    <text evidence="4">The sequence shown here is derived from an EMBL/GenBank/DDBJ whole genome shotgun (WGS) entry which is preliminary data.</text>
</comment>
<keyword evidence="1" id="KW-0547">Nucleotide-binding</keyword>
<evidence type="ECO:0000259" key="3">
    <source>
        <dbReference type="PROSITE" id="PS50011"/>
    </source>
</evidence>
<dbReference type="Gene3D" id="1.10.510.10">
    <property type="entry name" value="Transferase(Phosphotransferase) domain 1"/>
    <property type="match status" value="2"/>
</dbReference>
<feature type="domain" description="Protein kinase" evidence="3">
    <location>
        <begin position="92"/>
        <end position="330"/>
    </location>
</feature>
<organism evidence="4 5">
    <name type="scientific">Rhamnella rubrinervis</name>
    <dbReference type="NCBI Taxonomy" id="2594499"/>
    <lineage>
        <taxon>Eukaryota</taxon>
        <taxon>Viridiplantae</taxon>
        <taxon>Streptophyta</taxon>
        <taxon>Embryophyta</taxon>
        <taxon>Tracheophyta</taxon>
        <taxon>Spermatophyta</taxon>
        <taxon>Magnoliopsida</taxon>
        <taxon>eudicotyledons</taxon>
        <taxon>Gunneridae</taxon>
        <taxon>Pentapetalae</taxon>
        <taxon>rosids</taxon>
        <taxon>fabids</taxon>
        <taxon>Rosales</taxon>
        <taxon>Rhamnaceae</taxon>
        <taxon>rhamnoid group</taxon>
        <taxon>Rhamneae</taxon>
        <taxon>Rhamnella</taxon>
    </lineage>
</organism>
<evidence type="ECO:0000256" key="2">
    <source>
        <dbReference type="ARBA" id="ARBA00022840"/>
    </source>
</evidence>
<keyword evidence="5" id="KW-1185">Reference proteome</keyword>
<dbReference type="OrthoDB" id="8891264at2759"/>
<dbReference type="Gene3D" id="3.30.200.20">
    <property type="entry name" value="Phosphorylase Kinase, domain 1"/>
    <property type="match status" value="1"/>
</dbReference>
<evidence type="ECO:0000256" key="1">
    <source>
        <dbReference type="ARBA" id="ARBA00022741"/>
    </source>
</evidence>
<name>A0A8K0MLP5_9ROSA</name>
<accession>A0A8K0MLP5</accession>
<proteinExistence type="predicted"/>
<dbReference type="GO" id="GO:0005886">
    <property type="term" value="C:plasma membrane"/>
    <property type="evidence" value="ECO:0007669"/>
    <property type="project" value="TreeGrafter"/>
</dbReference>
<dbReference type="Pfam" id="PF07714">
    <property type="entry name" value="PK_Tyr_Ser-Thr"/>
    <property type="match status" value="1"/>
</dbReference>
<protein>
    <recommendedName>
        <fullName evidence="3">Protein kinase domain-containing protein</fullName>
    </recommendedName>
</protein>
<dbReference type="AlphaFoldDB" id="A0A8K0MLP5"/>
<keyword evidence="2" id="KW-0067">ATP-binding</keyword>
<evidence type="ECO:0000313" key="5">
    <source>
        <dbReference type="Proteomes" id="UP000796880"/>
    </source>
</evidence>
<dbReference type="PROSITE" id="PS50011">
    <property type="entry name" value="PROTEIN_KINASE_DOM"/>
    <property type="match status" value="1"/>
</dbReference>
<reference evidence="4" key="1">
    <citation type="submission" date="2020-03" db="EMBL/GenBank/DDBJ databases">
        <title>A high-quality chromosome-level genome assembly of a woody plant with both climbing and erect habits, Rhamnella rubrinervis.</title>
        <authorList>
            <person name="Lu Z."/>
            <person name="Yang Y."/>
            <person name="Zhu X."/>
            <person name="Sun Y."/>
        </authorList>
    </citation>
    <scope>NUCLEOTIDE SEQUENCE</scope>
    <source>
        <strain evidence="4">BYM</strain>
        <tissue evidence="4">Leaf</tissue>
    </source>
</reference>
<dbReference type="GO" id="GO:0004674">
    <property type="term" value="F:protein serine/threonine kinase activity"/>
    <property type="evidence" value="ECO:0007669"/>
    <property type="project" value="TreeGrafter"/>
</dbReference>